<feature type="transmembrane region" description="Helical" evidence="1">
    <location>
        <begin position="6"/>
        <end position="24"/>
    </location>
</feature>
<dbReference type="Proteomes" id="UP001283341">
    <property type="component" value="Unassembled WGS sequence"/>
</dbReference>
<keyword evidence="3" id="KW-1185">Reference proteome</keyword>
<organism evidence="2 3">
    <name type="scientific">Apodospora peruviana</name>
    <dbReference type="NCBI Taxonomy" id="516989"/>
    <lineage>
        <taxon>Eukaryota</taxon>
        <taxon>Fungi</taxon>
        <taxon>Dikarya</taxon>
        <taxon>Ascomycota</taxon>
        <taxon>Pezizomycotina</taxon>
        <taxon>Sordariomycetes</taxon>
        <taxon>Sordariomycetidae</taxon>
        <taxon>Sordariales</taxon>
        <taxon>Lasiosphaeriaceae</taxon>
        <taxon>Apodospora</taxon>
    </lineage>
</organism>
<dbReference type="AlphaFoldDB" id="A0AAE0HSM1"/>
<accession>A0AAE0HSM1</accession>
<keyword evidence="1" id="KW-0812">Transmembrane</keyword>
<feature type="transmembrane region" description="Helical" evidence="1">
    <location>
        <begin position="45"/>
        <end position="66"/>
    </location>
</feature>
<evidence type="ECO:0000313" key="2">
    <source>
        <dbReference type="EMBL" id="KAK3311966.1"/>
    </source>
</evidence>
<comment type="caution">
    <text evidence="2">The sequence shown here is derived from an EMBL/GenBank/DDBJ whole genome shotgun (WGS) entry which is preliminary data.</text>
</comment>
<feature type="transmembrane region" description="Helical" evidence="1">
    <location>
        <begin position="114"/>
        <end position="134"/>
    </location>
</feature>
<feature type="transmembrane region" description="Helical" evidence="1">
    <location>
        <begin position="72"/>
        <end position="93"/>
    </location>
</feature>
<keyword evidence="1" id="KW-1133">Transmembrane helix</keyword>
<evidence type="ECO:0000313" key="3">
    <source>
        <dbReference type="Proteomes" id="UP001283341"/>
    </source>
</evidence>
<protein>
    <submittedName>
        <fullName evidence="2">Uncharacterized protein</fullName>
    </submittedName>
</protein>
<name>A0AAE0HSM1_9PEZI</name>
<reference evidence="2" key="2">
    <citation type="submission" date="2023-06" db="EMBL/GenBank/DDBJ databases">
        <authorList>
            <consortium name="Lawrence Berkeley National Laboratory"/>
            <person name="Haridas S."/>
            <person name="Hensen N."/>
            <person name="Bonometti L."/>
            <person name="Westerberg I."/>
            <person name="Brannstrom I.O."/>
            <person name="Guillou S."/>
            <person name="Cros-Aarteil S."/>
            <person name="Calhoun S."/>
            <person name="Kuo A."/>
            <person name="Mondo S."/>
            <person name="Pangilinan J."/>
            <person name="Riley R."/>
            <person name="Labutti K."/>
            <person name="Andreopoulos B."/>
            <person name="Lipzen A."/>
            <person name="Chen C."/>
            <person name="Yanf M."/>
            <person name="Daum C."/>
            <person name="Ng V."/>
            <person name="Clum A."/>
            <person name="Steindorff A."/>
            <person name="Ohm R."/>
            <person name="Martin F."/>
            <person name="Silar P."/>
            <person name="Natvig D."/>
            <person name="Lalanne C."/>
            <person name="Gautier V."/>
            <person name="Ament-Velasquez S.L."/>
            <person name="Kruys A."/>
            <person name="Hutchinson M.I."/>
            <person name="Powell A.J."/>
            <person name="Barry K."/>
            <person name="Miller A.N."/>
            <person name="Grigoriev I.V."/>
            <person name="Debuchy R."/>
            <person name="Gladieux P."/>
            <person name="Thoren M.H."/>
            <person name="Johannesson H."/>
        </authorList>
    </citation>
    <scope>NUCLEOTIDE SEQUENCE</scope>
    <source>
        <strain evidence="2">CBS 118394</strain>
    </source>
</reference>
<dbReference type="EMBL" id="JAUEDM010000010">
    <property type="protein sequence ID" value="KAK3311966.1"/>
    <property type="molecule type" value="Genomic_DNA"/>
</dbReference>
<sequence>MHEKYFEDLVWHAACLLLVTLYVVPKLHVARYLPLQSRLSERRDLIAALISLSLQTLGLTALGLFVHQAAHVYFVAMLLAAGLSAPSFIKAYFVNSSGGFEGDDDKSMALAESAIMETLGSLLCPVVLSGLQTFSRADGAAVFLIAAGMGAVSFALLVLGSLL</sequence>
<feature type="transmembrane region" description="Helical" evidence="1">
    <location>
        <begin position="140"/>
        <end position="162"/>
    </location>
</feature>
<proteinExistence type="predicted"/>
<evidence type="ECO:0000256" key="1">
    <source>
        <dbReference type="SAM" id="Phobius"/>
    </source>
</evidence>
<keyword evidence="1" id="KW-0472">Membrane</keyword>
<gene>
    <name evidence="2" type="ORF">B0H66DRAFT_99751</name>
</gene>
<reference evidence="2" key="1">
    <citation type="journal article" date="2023" name="Mol. Phylogenet. Evol.">
        <title>Genome-scale phylogeny and comparative genomics of the fungal order Sordariales.</title>
        <authorList>
            <person name="Hensen N."/>
            <person name="Bonometti L."/>
            <person name="Westerberg I."/>
            <person name="Brannstrom I.O."/>
            <person name="Guillou S."/>
            <person name="Cros-Aarteil S."/>
            <person name="Calhoun S."/>
            <person name="Haridas S."/>
            <person name="Kuo A."/>
            <person name="Mondo S."/>
            <person name="Pangilinan J."/>
            <person name="Riley R."/>
            <person name="LaButti K."/>
            <person name="Andreopoulos B."/>
            <person name="Lipzen A."/>
            <person name="Chen C."/>
            <person name="Yan M."/>
            <person name="Daum C."/>
            <person name="Ng V."/>
            <person name="Clum A."/>
            <person name="Steindorff A."/>
            <person name="Ohm R.A."/>
            <person name="Martin F."/>
            <person name="Silar P."/>
            <person name="Natvig D.O."/>
            <person name="Lalanne C."/>
            <person name="Gautier V."/>
            <person name="Ament-Velasquez S.L."/>
            <person name="Kruys A."/>
            <person name="Hutchinson M.I."/>
            <person name="Powell A.J."/>
            <person name="Barry K."/>
            <person name="Miller A.N."/>
            <person name="Grigoriev I.V."/>
            <person name="Debuchy R."/>
            <person name="Gladieux P."/>
            <person name="Hiltunen Thoren M."/>
            <person name="Johannesson H."/>
        </authorList>
    </citation>
    <scope>NUCLEOTIDE SEQUENCE</scope>
    <source>
        <strain evidence="2">CBS 118394</strain>
    </source>
</reference>